<dbReference type="GO" id="GO:0016020">
    <property type="term" value="C:membrane"/>
    <property type="evidence" value="ECO:0007669"/>
    <property type="project" value="UniProtKB-SubCell"/>
</dbReference>
<dbReference type="Proteomes" id="UP000035740">
    <property type="component" value="Chromosome 6"/>
</dbReference>
<evidence type="ECO:0000256" key="1">
    <source>
        <dbReference type="ARBA" id="ARBA00004606"/>
    </source>
</evidence>
<gene>
    <name evidence="7" type="ORF">BVRB_6g145380</name>
</gene>
<dbReference type="eggNOG" id="ENOG502QREK">
    <property type="taxonomic scope" value="Eukaryota"/>
</dbReference>
<keyword evidence="5" id="KW-0325">Glycoprotein</keyword>
<dbReference type="OrthoDB" id="191334at2759"/>
<organism evidence="7 8">
    <name type="scientific">Beta vulgaris subsp. vulgaris</name>
    <name type="common">Beet</name>
    <dbReference type="NCBI Taxonomy" id="3555"/>
    <lineage>
        <taxon>Eukaryota</taxon>
        <taxon>Viridiplantae</taxon>
        <taxon>Streptophyta</taxon>
        <taxon>Embryophyta</taxon>
        <taxon>Tracheophyta</taxon>
        <taxon>Spermatophyta</taxon>
        <taxon>Magnoliopsida</taxon>
        <taxon>eudicotyledons</taxon>
        <taxon>Gunneridae</taxon>
        <taxon>Pentapetalae</taxon>
        <taxon>Caryophyllales</taxon>
        <taxon>Chenopodiaceae</taxon>
        <taxon>Betoideae</taxon>
        <taxon>Beta</taxon>
    </lineage>
</organism>
<dbReference type="GO" id="GO:0016757">
    <property type="term" value="F:glycosyltransferase activity"/>
    <property type="evidence" value="ECO:0007669"/>
    <property type="project" value="UniProtKB-KW"/>
</dbReference>
<keyword evidence="6" id="KW-0812">Transmembrane</keyword>
<reference evidence="7 8" key="1">
    <citation type="journal article" date="2014" name="Nature">
        <title>The genome of the recently domesticated crop plant sugar beet (Beta vulgaris).</title>
        <authorList>
            <person name="Dohm J.C."/>
            <person name="Minoche A.E."/>
            <person name="Holtgrawe D."/>
            <person name="Capella-Gutierrez S."/>
            <person name="Zakrzewski F."/>
            <person name="Tafer H."/>
            <person name="Rupp O."/>
            <person name="Sorensen T.R."/>
            <person name="Stracke R."/>
            <person name="Reinhardt R."/>
            <person name="Goesmann A."/>
            <person name="Kraft T."/>
            <person name="Schulz B."/>
            <person name="Stadler P.F."/>
            <person name="Schmidt T."/>
            <person name="Gabaldon T."/>
            <person name="Lehrach H."/>
            <person name="Weisshaar B."/>
            <person name="Himmelbauer H."/>
        </authorList>
    </citation>
    <scope>NUCLEOTIDE SEQUENCE [LARGE SCALE GENOMIC DNA]</scope>
    <source>
        <tissue evidence="7">Taproot</tissue>
    </source>
</reference>
<comment type="subcellular location">
    <subcellularLocation>
        <location evidence="1">Membrane</location>
        <topology evidence="1">Single-pass type II membrane protein</topology>
    </subcellularLocation>
</comment>
<dbReference type="Pfam" id="PF02485">
    <property type="entry name" value="Branch"/>
    <property type="match status" value="1"/>
</dbReference>
<dbReference type="InterPro" id="IPR003406">
    <property type="entry name" value="Glyco_trans_14"/>
</dbReference>
<evidence type="ECO:0000313" key="8">
    <source>
        <dbReference type="Proteomes" id="UP000035740"/>
    </source>
</evidence>
<proteinExistence type="predicted"/>
<dbReference type="PANTHER" id="PTHR31042">
    <property type="entry name" value="CORE-2/I-BRANCHING BETA-1,6-N-ACETYLGLUCOSAMINYLTRANSFERASE FAMILY PROTEIN-RELATED"/>
    <property type="match status" value="1"/>
</dbReference>
<accession>A0A0J8C2E6</accession>
<evidence type="ECO:0000256" key="5">
    <source>
        <dbReference type="ARBA" id="ARBA00023180"/>
    </source>
</evidence>
<evidence type="ECO:0008006" key="9">
    <source>
        <dbReference type="Google" id="ProtNLM"/>
    </source>
</evidence>
<feature type="transmembrane region" description="Helical" evidence="6">
    <location>
        <begin position="12"/>
        <end position="32"/>
    </location>
</feature>
<dbReference type="AlphaFoldDB" id="A0A0J8C2E6"/>
<keyword evidence="4 6" id="KW-0472">Membrane</keyword>
<evidence type="ECO:0000256" key="2">
    <source>
        <dbReference type="ARBA" id="ARBA00022676"/>
    </source>
</evidence>
<keyword evidence="2" id="KW-0328">Glycosyltransferase</keyword>
<protein>
    <recommendedName>
        <fullName evidence="9">Core-2/I-branching beta-1,6-N-acetylglucosaminyltransferase family protein</fullName>
    </recommendedName>
</protein>
<keyword evidence="6" id="KW-1133">Transmembrane helix</keyword>
<evidence type="ECO:0000256" key="3">
    <source>
        <dbReference type="ARBA" id="ARBA00022679"/>
    </source>
</evidence>
<dbReference type="InterPro" id="IPR044174">
    <property type="entry name" value="BC10-like"/>
</dbReference>
<keyword evidence="3" id="KW-0808">Transferase</keyword>
<dbReference type="PANTHER" id="PTHR31042:SF3">
    <property type="entry name" value="OS08G0110400 PROTEIN"/>
    <property type="match status" value="1"/>
</dbReference>
<evidence type="ECO:0000313" key="7">
    <source>
        <dbReference type="EMBL" id="KMT07935.1"/>
    </source>
</evidence>
<keyword evidence="8" id="KW-1185">Reference proteome</keyword>
<dbReference type="EMBL" id="KQ090130">
    <property type="protein sequence ID" value="KMT07935.1"/>
    <property type="molecule type" value="Genomic_DNA"/>
</dbReference>
<dbReference type="Gramene" id="KMT07935">
    <property type="protein sequence ID" value="KMT07935"/>
    <property type="gene ID" value="BVRB_6g145380"/>
</dbReference>
<evidence type="ECO:0000256" key="6">
    <source>
        <dbReference type="SAM" id="Phobius"/>
    </source>
</evidence>
<evidence type="ECO:0000256" key="4">
    <source>
        <dbReference type="ARBA" id="ARBA00023136"/>
    </source>
</evidence>
<dbReference type="OMA" id="PMIPLWE"/>
<name>A0A0J8C2E6_BETVV</name>
<sequence>MKDASCRIMRVVLCLVIFVTGIVIGLISSSHIDVNWYYNNNRQNGVVKEESVFVDDSIVVKNCTTVATTATATSIVKCETVDCLSLENLVKPREINHGLNDKELFWRASMVPRIAEYPFKRVNKVAFMFLTRGPLPFLPLWEKFFAGHQEFFSIYVHTLPGFTLNVSPYSVFFGRQIPSQKVSWGDISLADAEKRLLANALLDFSNERFVLISESCIPVYNFQTVYKYITESVHSFVESYDDPSRYGRGRYSRRMGPDIKLRQWRKGSQWFEITRSLAIEIISDYKYYDLFRKYCHPSCYPDEHYIPTYLQIFHPLLNSNRTVTWVDWSLGGPHPASFGRENITEGFIQNIRNNGTECWYNFQRTPICYLFARKFDPSALEPLLNISSKVMGF</sequence>